<organism evidence="4 5">
    <name type="scientific">Candidatus Auribacter fodinae</name>
    <dbReference type="NCBI Taxonomy" id="2093366"/>
    <lineage>
        <taxon>Bacteria</taxon>
        <taxon>Pseudomonadati</taxon>
        <taxon>Candidatus Auribacterota</taxon>
        <taxon>Candidatus Auribacteria</taxon>
        <taxon>Candidatus Auribacterales</taxon>
        <taxon>Candidatus Auribacteraceae</taxon>
        <taxon>Candidatus Auribacter</taxon>
    </lineage>
</organism>
<dbReference type="EMBL" id="QZJZ01000105">
    <property type="protein sequence ID" value="RJP55918.1"/>
    <property type="molecule type" value="Genomic_DNA"/>
</dbReference>
<evidence type="ECO:0000259" key="3">
    <source>
        <dbReference type="Pfam" id="PF04773"/>
    </source>
</evidence>
<dbReference type="Proteomes" id="UP000266426">
    <property type="component" value="Unassembled WGS sequence"/>
</dbReference>
<dbReference type="Gene3D" id="2.60.120.1440">
    <property type="match status" value="1"/>
</dbReference>
<dbReference type="AlphaFoldDB" id="A0A3A4QQ41"/>
<gene>
    <name evidence="4" type="ORF">C4541_13505</name>
</gene>
<accession>A0A3A4QQ41</accession>
<evidence type="ECO:0000313" key="5">
    <source>
        <dbReference type="Proteomes" id="UP000266426"/>
    </source>
</evidence>
<name>A0A3A4QQ41_9BACT</name>
<feature type="region of interest" description="Disordered" evidence="1">
    <location>
        <begin position="340"/>
        <end position="370"/>
    </location>
</feature>
<keyword evidence="2" id="KW-0472">Membrane</keyword>
<dbReference type="InterPro" id="IPR006860">
    <property type="entry name" value="FecR"/>
</dbReference>
<keyword evidence="2" id="KW-0812">Transmembrane</keyword>
<reference evidence="4 5" key="1">
    <citation type="journal article" date="2017" name="ISME J.">
        <title>Energy and carbon metabolisms in a deep terrestrial subsurface fluid microbial community.</title>
        <authorList>
            <person name="Momper L."/>
            <person name="Jungbluth S.P."/>
            <person name="Lee M.D."/>
            <person name="Amend J.P."/>
        </authorList>
    </citation>
    <scope>NUCLEOTIDE SEQUENCE [LARGE SCALE GENOMIC DNA]</scope>
    <source>
        <strain evidence="4">SURF_26</strain>
    </source>
</reference>
<sequence>MNGQKRSGFSLLEILLCFAGLSVVMTVIVSASHRVRDHAHTTLCMNNLRQISFAVSQYYNDHKEYPRGLPYDTLSSQLDSYIGASVFICPEDKMELSDSYSQYYVYRGNDVSAFQYVIGCPRHASRSRSVNIFSLQKAQTCNNAKVVANHTEILPGAATTGTITLDDGTTIQSDTVKMILIQSVKLGGGALYTVVRVPDTETGKVTVNATPGTKLEIVTPAVVAGVRGTRFVLDIGYQDDVPYTNVNVEEGVVAVEPLGGDMIDGTSVKAAGFSPILLTKGMSVNIRNRQKPFHFEALTERIVYLRKKIAGYESIGKDSQNVRNYCDWLEKTKTRELAELADDSDNTNETASDTANDAAVNNANPNAAIK</sequence>
<dbReference type="SUPFAM" id="SSF54523">
    <property type="entry name" value="Pili subunits"/>
    <property type="match status" value="1"/>
</dbReference>
<evidence type="ECO:0000313" key="4">
    <source>
        <dbReference type="EMBL" id="RJP55918.1"/>
    </source>
</evidence>
<comment type="caution">
    <text evidence="4">The sequence shown here is derived from an EMBL/GenBank/DDBJ whole genome shotgun (WGS) entry which is preliminary data.</text>
</comment>
<dbReference type="InterPro" id="IPR045584">
    <property type="entry name" value="Pilin-like"/>
</dbReference>
<evidence type="ECO:0000256" key="2">
    <source>
        <dbReference type="SAM" id="Phobius"/>
    </source>
</evidence>
<protein>
    <recommendedName>
        <fullName evidence="3">FecR protein domain-containing protein</fullName>
    </recommendedName>
</protein>
<dbReference type="Pfam" id="PF04773">
    <property type="entry name" value="FecR"/>
    <property type="match status" value="1"/>
</dbReference>
<keyword evidence="2" id="KW-1133">Transmembrane helix</keyword>
<feature type="compositionally biased region" description="Low complexity" evidence="1">
    <location>
        <begin position="355"/>
        <end position="370"/>
    </location>
</feature>
<feature type="domain" description="FecR protein" evidence="3">
    <location>
        <begin position="163"/>
        <end position="253"/>
    </location>
</feature>
<feature type="transmembrane region" description="Helical" evidence="2">
    <location>
        <begin position="12"/>
        <end position="31"/>
    </location>
</feature>
<evidence type="ECO:0000256" key="1">
    <source>
        <dbReference type="SAM" id="MobiDB-lite"/>
    </source>
</evidence>
<proteinExistence type="predicted"/>